<gene>
    <name evidence="2" type="ORF">AC579_6055</name>
</gene>
<dbReference type="OrthoDB" id="3647205at2759"/>
<reference evidence="2 3" key="1">
    <citation type="submission" date="2015-07" db="EMBL/GenBank/DDBJ databases">
        <title>Comparative genomics of the Sigatoka disease complex on banana suggests a link between parallel evolutionary changes in Pseudocercospora fijiensis and Pseudocercospora eumusae and increased virulence on the banana host.</title>
        <authorList>
            <person name="Chang T.-C."/>
            <person name="Salvucci A."/>
            <person name="Crous P.W."/>
            <person name="Stergiopoulos I."/>
        </authorList>
    </citation>
    <scope>NUCLEOTIDE SEQUENCE [LARGE SCALE GENOMIC DNA]</scope>
    <source>
        <strain evidence="2 3">CBS 116634</strain>
    </source>
</reference>
<keyword evidence="1" id="KW-0472">Membrane</keyword>
<keyword evidence="1" id="KW-1133">Transmembrane helix</keyword>
<feature type="transmembrane region" description="Helical" evidence="1">
    <location>
        <begin position="216"/>
        <end position="234"/>
    </location>
</feature>
<evidence type="ECO:0000313" key="2">
    <source>
        <dbReference type="EMBL" id="KXS93374.1"/>
    </source>
</evidence>
<organism evidence="2 3">
    <name type="scientific">Pseudocercospora musae</name>
    <dbReference type="NCBI Taxonomy" id="113226"/>
    <lineage>
        <taxon>Eukaryota</taxon>
        <taxon>Fungi</taxon>
        <taxon>Dikarya</taxon>
        <taxon>Ascomycota</taxon>
        <taxon>Pezizomycotina</taxon>
        <taxon>Dothideomycetes</taxon>
        <taxon>Dothideomycetidae</taxon>
        <taxon>Mycosphaerellales</taxon>
        <taxon>Mycosphaerellaceae</taxon>
        <taxon>Pseudocercospora</taxon>
    </lineage>
</organism>
<keyword evidence="3" id="KW-1185">Reference proteome</keyword>
<feature type="transmembrane region" description="Helical" evidence="1">
    <location>
        <begin position="155"/>
        <end position="178"/>
    </location>
</feature>
<dbReference type="AlphaFoldDB" id="A0A139GT60"/>
<keyword evidence="1" id="KW-0812">Transmembrane</keyword>
<evidence type="ECO:0000256" key="1">
    <source>
        <dbReference type="SAM" id="Phobius"/>
    </source>
</evidence>
<dbReference type="Proteomes" id="UP000073492">
    <property type="component" value="Unassembled WGS sequence"/>
</dbReference>
<name>A0A139GT60_9PEZI</name>
<dbReference type="EMBL" id="LFZO01001482">
    <property type="protein sequence ID" value="KXS93373.1"/>
    <property type="molecule type" value="Genomic_DNA"/>
</dbReference>
<protein>
    <submittedName>
        <fullName evidence="2">Uncharacterized protein</fullName>
    </submittedName>
</protein>
<dbReference type="EMBL" id="LFZO01001482">
    <property type="protein sequence ID" value="KXS93374.1"/>
    <property type="molecule type" value="Genomic_DNA"/>
</dbReference>
<feature type="transmembrane region" description="Helical" evidence="1">
    <location>
        <begin position="190"/>
        <end position="210"/>
    </location>
</feature>
<evidence type="ECO:0000313" key="3">
    <source>
        <dbReference type="Proteomes" id="UP000073492"/>
    </source>
</evidence>
<comment type="caution">
    <text evidence="2">The sequence shown here is derived from an EMBL/GenBank/DDBJ whole genome shotgun (WGS) entry which is preliminary data.</text>
</comment>
<accession>A0A139GT60</accession>
<sequence>MRVWLPQSCLPGWSTRATISILQRIWREAATSVRTTVFTKGELHHTSKVEPADGLWSSRMWRPVRDPRSTVGCTMVDTNSGNPPPTLPALGGIAGGHKICKTCSLAIGRSSTIIILNKMCRVKKRVWFGFADCIGCLVIGYSLTQLRGFRKTPFFVVTECCIAFLPFLLGNVLIITPLCRCGKAFMRQAYVLGALGMLLYSIAYSKLFGIQHLEEAICGYALSTYLSGILWVFMHRKWYIHWNDTVDEELAAAGAHGRFPWYAGLNARERRRFEGLVRLAEMR</sequence>
<feature type="transmembrane region" description="Helical" evidence="1">
    <location>
        <begin position="126"/>
        <end position="143"/>
    </location>
</feature>
<proteinExistence type="predicted"/>